<dbReference type="Gene3D" id="3.90.70.10">
    <property type="entry name" value="Cysteine proteinases"/>
    <property type="match status" value="1"/>
</dbReference>
<dbReference type="EMBL" id="CP066776">
    <property type="protein sequence ID" value="QQL45776.1"/>
    <property type="molecule type" value="Genomic_DNA"/>
</dbReference>
<reference evidence="1 2" key="1">
    <citation type="submission" date="2020-12" db="EMBL/GenBank/DDBJ databases">
        <title>Sulforoseuscoccus oceanibium gen. nov., sp. nov., a representative of the phylum Verrucomicrobia with special cytoplasmic membrane, and proposal of Sulforoseuscoccusaceae fam. nov.</title>
        <authorList>
            <person name="Xi F."/>
        </authorList>
    </citation>
    <scope>NUCLEOTIDE SEQUENCE [LARGE SCALE GENOMIC DNA]</scope>
    <source>
        <strain evidence="1 2">T37</strain>
    </source>
</reference>
<gene>
    <name evidence="1" type="ORF">G3M56_004105</name>
</gene>
<dbReference type="PROSITE" id="PS50990">
    <property type="entry name" value="PEPTIDASE_C39"/>
    <property type="match status" value="1"/>
</dbReference>
<sequence length="203" mass="21969">MIFAGTSCSSVARTSKGDAFAARYADFTYCGVDAVKQSNQTSCGAASLAAVMSYWGKSTSEQKILTASPPTEATGYNLGELRDHAAKSGFHAFVIGSEEGQAAATKLRDHLGKGRPVIVAWECPFGRYFQKLPVVESLDSRTISPLRGWQGVLKKHFVVVIGFSDDLQRWLVMDPAYGIVSVDRGDFVTFWRGGSFAMLLIAP</sequence>
<dbReference type="InterPro" id="IPR005074">
    <property type="entry name" value="Peptidase_C39"/>
</dbReference>
<proteinExistence type="predicted"/>
<name>A0A6B3L5U8_9BACT</name>
<dbReference type="GO" id="GO:0008233">
    <property type="term" value="F:peptidase activity"/>
    <property type="evidence" value="ECO:0007669"/>
    <property type="project" value="InterPro"/>
</dbReference>
<dbReference type="RefSeq" id="WP_164365494.1">
    <property type="nucleotide sequence ID" value="NZ_CP066776.1"/>
</dbReference>
<dbReference type="Proteomes" id="UP000475117">
    <property type="component" value="Chromosome"/>
</dbReference>
<dbReference type="KEGG" id="soa:G3M56_004105"/>
<protein>
    <submittedName>
        <fullName evidence="1">C39 family peptidase</fullName>
    </submittedName>
</protein>
<dbReference type="InterPro" id="IPR039564">
    <property type="entry name" value="Peptidase_C39-like"/>
</dbReference>
<dbReference type="GO" id="GO:0005524">
    <property type="term" value="F:ATP binding"/>
    <property type="evidence" value="ECO:0007669"/>
    <property type="project" value="InterPro"/>
</dbReference>
<dbReference type="GO" id="GO:0016020">
    <property type="term" value="C:membrane"/>
    <property type="evidence" value="ECO:0007669"/>
    <property type="project" value="InterPro"/>
</dbReference>
<evidence type="ECO:0000313" key="1">
    <source>
        <dbReference type="EMBL" id="QQL45776.1"/>
    </source>
</evidence>
<dbReference type="AlphaFoldDB" id="A0A6B3L5U8"/>
<organism evidence="1 2">
    <name type="scientific">Sulfuriroseicoccus oceanibius</name>
    <dbReference type="NCBI Taxonomy" id="2707525"/>
    <lineage>
        <taxon>Bacteria</taxon>
        <taxon>Pseudomonadati</taxon>
        <taxon>Verrucomicrobiota</taxon>
        <taxon>Verrucomicrobiia</taxon>
        <taxon>Verrucomicrobiales</taxon>
        <taxon>Verrucomicrobiaceae</taxon>
        <taxon>Sulfuriroseicoccus</taxon>
    </lineage>
</organism>
<keyword evidence="2" id="KW-1185">Reference proteome</keyword>
<evidence type="ECO:0000313" key="2">
    <source>
        <dbReference type="Proteomes" id="UP000475117"/>
    </source>
</evidence>
<accession>A0A6B3L5U8</accession>
<dbReference type="Pfam" id="PF13529">
    <property type="entry name" value="Peptidase_C39_2"/>
    <property type="match status" value="1"/>
</dbReference>
<dbReference type="GO" id="GO:0006508">
    <property type="term" value="P:proteolysis"/>
    <property type="evidence" value="ECO:0007669"/>
    <property type="project" value="InterPro"/>
</dbReference>